<dbReference type="Pfam" id="PF03109">
    <property type="entry name" value="ABC1"/>
    <property type="match status" value="1"/>
</dbReference>
<reference evidence="3" key="2">
    <citation type="submission" date="2013-10" db="EMBL/GenBank/DDBJ databases">
        <authorList>
            <person name="Aslett M."/>
        </authorList>
    </citation>
    <scope>NUCLEOTIDE SEQUENCE [LARGE SCALE GENOMIC DNA]</scope>
    <source>
        <strain evidence="3">Houghton</strain>
    </source>
</reference>
<feature type="compositionally biased region" description="Low complexity" evidence="1">
    <location>
        <begin position="199"/>
        <end position="210"/>
    </location>
</feature>
<dbReference type="VEuPathDB" id="ToxoDB:ETH2_0512700"/>
<feature type="domain" description="ABC1 atypical kinase-like" evidence="2">
    <location>
        <begin position="421"/>
        <end position="475"/>
    </location>
</feature>
<evidence type="ECO:0000313" key="4">
    <source>
        <dbReference type="Proteomes" id="UP000030747"/>
    </source>
</evidence>
<dbReference type="EMBL" id="HG675648">
    <property type="protein sequence ID" value="CDJ41604.1"/>
    <property type="molecule type" value="Genomic_DNA"/>
</dbReference>
<dbReference type="RefSeq" id="XP_013232354.1">
    <property type="nucleotide sequence ID" value="XM_013376900.1"/>
</dbReference>
<dbReference type="InterPro" id="IPR004147">
    <property type="entry name" value="ABC1_dom"/>
</dbReference>
<proteinExistence type="predicted"/>
<feature type="non-terminal residue" evidence="3">
    <location>
        <position position="477"/>
    </location>
</feature>
<name>U6KZ52_EIMTE</name>
<dbReference type="AlphaFoldDB" id="U6KZ52"/>
<dbReference type="OrthoDB" id="427480at2759"/>
<sequence>MALPLRASLESARASWPSARGPCMHRFGGFYPAAAARGAAQLGPPQQRGDPSLGPSAAPQREAEGPQRPRPVCMRSPRTFHSYRAYLGAPLRGPGAPWGSGAPRGPVAPRGPKAPIPGPLAVHFQMSSSTFWGKSLLAASNGSWLEKGTAGELSVNSSSRKGDKSRAGWRWRALAAAAAAPLAAGPVQQQEELEEQQEQKQQQQEQQQQQPPGDAEVAAAGSAVWKRAQQYLLAEKLEKMLLVAFSRLNSLRSSLSSSSSSSGSEACLGGSGSWGLCGWVRFLRSFSSLLLATLDYKVTFFRLYLMSAREEQLRVAAAAAAAAAAAGRAAAAAAALGGREAEAAASLAAAEQHEAESARLAAAAALLRSSSSAAEQQAHARGAARLLRLCSRHGGLYVKLGQYVATLQHVLPAAYVDTLAQLQDNAARVPWGEAQLLLERELGGPLGAFFSEFDPEAVAAASLAQVHWARRRSDGAE</sequence>
<dbReference type="PANTHER" id="PTHR43173:SF19">
    <property type="entry name" value="AARF DOMAIN-CONTAINING PROTEIN KINASE 1"/>
    <property type="match status" value="1"/>
</dbReference>
<reference evidence="3" key="1">
    <citation type="submission" date="2013-10" db="EMBL/GenBank/DDBJ databases">
        <title>Genomic analysis of the causative agents of coccidiosis in chickens.</title>
        <authorList>
            <person name="Reid A.J."/>
            <person name="Blake D."/>
            <person name="Billington K."/>
            <person name="Browne H."/>
            <person name="Dunn M."/>
            <person name="Hung S."/>
            <person name="Kawahara F."/>
            <person name="Miranda-Saavedra D."/>
            <person name="Mourier T."/>
            <person name="Nagra H."/>
            <person name="Otto T.D."/>
            <person name="Rawlings N."/>
            <person name="Sanchez A."/>
            <person name="Sanders M."/>
            <person name="Subramaniam C."/>
            <person name="Tay Y."/>
            <person name="Dear P."/>
            <person name="Doerig C."/>
            <person name="Gruber A."/>
            <person name="Parkinson J."/>
            <person name="Shirley M."/>
            <person name="Wan K.L."/>
            <person name="Berriman M."/>
            <person name="Tomley F."/>
            <person name="Pain A."/>
        </authorList>
    </citation>
    <scope>NUCLEOTIDE SEQUENCE [LARGE SCALE GENOMIC DNA]</scope>
    <source>
        <strain evidence="3">Houghton</strain>
    </source>
</reference>
<evidence type="ECO:0000313" key="3">
    <source>
        <dbReference type="EMBL" id="CDJ41604.1"/>
    </source>
</evidence>
<dbReference type="InterPro" id="IPR051130">
    <property type="entry name" value="Mito_struct-func_regulator"/>
</dbReference>
<feature type="region of interest" description="Disordered" evidence="1">
    <location>
        <begin position="40"/>
        <end position="75"/>
    </location>
</feature>
<keyword evidence="4" id="KW-1185">Reference proteome</keyword>
<feature type="region of interest" description="Disordered" evidence="1">
    <location>
        <begin position="184"/>
        <end position="219"/>
    </location>
</feature>
<dbReference type="VEuPathDB" id="ToxoDB:ETH_00023800"/>
<dbReference type="Proteomes" id="UP000030747">
    <property type="component" value="Unassembled WGS sequence"/>
</dbReference>
<protein>
    <recommendedName>
        <fullName evidence="2">ABC1 atypical kinase-like domain-containing protein</fullName>
    </recommendedName>
</protein>
<accession>U6KZ52</accession>
<evidence type="ECO:0000259" key="2">
    <source>
        <dbReference type="Pfam" id="PF03109"/>
    </source>
</evidence>
<organism evidence="3 4">
    <name type="scientific">Eimeria tenella</name>
    <name type="common">Coccidian parasite</name>
    <dbReference type="NCBI Taxonomy" id="5802"/>
    <lineage>
        <taxon>Eukaryota</taxon>
        <taxon>Sar</taxon>
        <taxon>Alveolata</taxon>
        <taxon>Apicomplexa</taxon>
        <taxon>Conoidasida</taxon>
        <taxon>Coccidia</taxon>
        <taxon>Eucoccidiorida</taxon>
        <taxon>Eimeriorina</taxon>
        <taxon>Eimeriidae</taxon>
        <taxon>Eimeria</taxon>
    </lineage>
</organism>
<dbReference type="GeneID" id="25253872"/>
<dbReference type="PANTHER" id="PTHR43173">
    <property type="entry name" value="ABC1 FAMILY PROTEIN"/>
    <property type="match status" value="1"/>
</dbReference>
<evidence type="ECO:0000256" key="1">
    <source>
        <dbReference type="SAM" id="MobiDB-lite"/>
    </source>
</evidence>
<gene>
    <name evidence="3" type="ORF">ETH_00023800</name>
</gene>